<keyword evidence="3" id="KW-1185">Reference proteome</keyword>
<reference evidence="2 3" key="1">
    <citation type="journal article" date="2013" name="PLoS Genet.">
        <title>Plant-symbiotic fungi as chemical engineers: Multi-genome analysis of the Clavicipitaceae reveals dynamics of alkaloid loci.</title>
        <authorList>
            <person name="Schardl C.L."/>
            <person name="Young C.A."/>
            <person name="Hesse U."/>
            <person name="Amyotte S.G."/>
            <person name="Andreeva K."/>
            <person name="Calie P.J."/>
            <person name="Fleetwood D.J."/>
            <person name="Haws D.C."/>
            <person name="Moore N."/>
            <person name="Oeser B."/>
            <person name="Panaccione D.G."/>
            <person name="Schweri K.K."/>
            <person name="Voisey C.R."/>
            <person name="Farman M.L."/>
            <person name="Jaromczyk J.W."/>
            <person name="Roe B.A."/>
            <person name="O'Sullivan D.M."/>
            <person name="Scott B."/>
            <person name="Tudzynski P."/>
            <person name="An Z."/>
            <person name="Arnaoudova E.G."/>
            <person name="Bullock C.T."/>
            <person name="Charlton N.D."/>
            <person name="Chen L."/>
            <person name="Cox M."/>
            <person name="Dinkins R.D."/>
            <person name="Florea S."/>
            <person name="Glenn A.E."/>
            <person name="Gordon A."/>
            <person name="Gueldener U."/>
            <person name="Harris D.R."/>
            <person name="Hollin W."/>
            <person name="Jaromczyk J."/>
            <person name="Johnson R.D."/>
            <person name="Khan A.K."/>
            <person name="Leistner E."/>
            <person name="Leuchtmann A."/>
            <person name="Li C."/>
            <person name="Liu J."/>
            <person name="Liu J."/>
            <person name="Liu M."/>
            <person name="Mace W."/>
            <person name="Machado C."/>
            <person name="Nagabhyru P."/>
            <person name="Pan J."/>
            <person name="Schmid J."/>
            <person name="Sugawara K."/>
            <person name="Steiner U."/>
            <person name="Takach J.E."/>
            <person name="Tanaka E."/>
            <person name="Webb J.S."/>
            <person name="Wilson E.V."/>
            <person name="Wiseman J.L."/>
            <person name="Yoshida R."/>
            <person name="Zeng Z."/>
        </authorList>
    </citation>
    <scope>NUCLEOTIDE SEQUENCE [LARGE SCALE GENOMIC DNA]</scope>
    <source>
        <strain evidence="2 3">20.1</strain>
    </source>
</reference>
<dbReference type="AlphaFoldDB" id="M1W7Z4"/>
<protein>
    <submittedName>
        <fullName evidence="2">Uncharacterized protein</fullName>
    </submittedName>
</protein>
<dbReference type="EMBL" id="CAGA01000030">
    <property type="protein sequence ID" value="CCE31425.1"/>
    <property type="molecule type" value="Genomic_DNA"/>
</dbReference>
<feature type="region of interest" description="Disordered" evidence="1">
    <location>
        <begin position="22"/>
        <end position="76"/>
    </location>
</feature>
<dbReference type="VEuPathDB" id="FungiDB:CPUR_05278"/>
<gene>
    <name evidence="2" type="ORF">CPUR_05278</name>
</gene>
<dbReference type="Proteomes" id="UP000016801">
    <property type="component" value="Unassembled WGS sequence"/>
</dbReference>
<evidence type="ECO:0000256" key="1">
    <source>
        <dbReference type="SAM" id="MobiDB-lite"/>
    </source>
</evidence>
<sequence length="76" mass="8264">MIEDTGGVSFERIELRRALKLKQEGEQSYMAKASRAMPDNPVKGERTSGWSSTGSGDPQNSGNHLEPSGPPDRMSD</sequence>
<accession>M1W7Z4</accession>
<evidence type="ECO:0000313" key="3">
    <source>
        <dbReference type="Proteomes" id="UP000016801"/>
    </source>
</evidence>
<dbReference type="OrthoDB" id="10428695at2759"/>
<dbReference type="HOGENOM" id="CLU_2654293_0_0_1"/>
<name>M1W7Z4_CLAP2</name>
<evidence type="ECO:0000313" key="2">
    <source>
        <dbReference type="EMBL" id="CCE31425.1"/>
    </source>
</evidence>
<comment type="caution">
    <text evidence="2">The sequence shown here is derived from an EMBL/GenBank/DDBJ whole genome shotgun (WGS) entry which is preliminary data.</text>
</comment>
<proteinExistence type="predicted"/>
<organism evidence="2 3">
    <name type="scientific">Claviceps purpurea (strain 20.1)</name>
    <name type="common">Ergot fungus</name>
    <name type="synonym">Sphacelia segetum</name>
    <dbReference type="NCBI Taxonomy" id="1111077"/>
    <lineage>
        <taxon>Eukaryota</taxon>
        <taxon>Fungi</taxon>
        <taxon>Dikarya</taxon>
        <taxon>Ascomycota</taxon>
        <taxon>Pezizomycotina</taxon>
        <taxon>Sordariomycetes</taxon>
        <taxon>Hypocreomycetidae</taxon>
        <taxon>Hypocreales</taxon>
        <taxon>Clavicipitaceae</taxon>
        <taxon>Claviceps</taxon>
    </lineage>
</organism>
<feature type="compositionally biased region" description="Polar residues" evidence="1">
    <location>
        <begin position="48"/>
        <end position="63"/>
    </location>
</feature>